<feature type="domain" description="HTH marR-type" evidence="1">
    <location>
        <begin position="1"/>
        <end position="140"/>
    </location>
</feature>
<reference evidence="2 3" key="1">
    <citation type="submission" date="2019-12" db="EMBL/GenBank/DDBJ databases">
        <title>Genomic-based taxomic classification of the family Erythrobacteraceae.</title>
        <authorList>
            <person name="Xu L."/>
        </authorList>
    </citation>
    <scope>NUCLEOTIDE SEQUENCE [LARGE SCALE GENOMIC DNA]</scope>
    <source>
        <strain evidence="2 3">LMG 29518</strain>
    </source>
</reference>
<dbReference type="OrthoDB" id="582199at2"/>
<protein>
    <submittedName>
        <fullName evidence="2">MarR family transcriptional regulator</fullName>
    </submittedName>
</protein>
<dbReference type="InterPro" id="IPR000835">
    <property type="entry name" value="HTH_MarR-typ"/>
</dbReference>
<dbReference type="EMBL" id="WTYT01000003">
    <property type="protein sequence ID" value="MXO65865.1"/>
    <property type="molecule type" value="Genomic_DNA"/>
</dbReference>
<dbReference type="PANTHER" id="PTHR33164">
    <property type="entry name" value="TRANSCRIPTIONAL REGULATOR, MARR FAMILY"/>
    <property type="match status" value="1"/>
</dbReference>
<dbReference type="SMART" id="SM00347">
    <property type="entry name" value="HTH_MARR"/>
    <property type="match status" value="1"/>
</dbReference>
<dbReference type="GO" id="GO:0006950">
    <property type="term" value="P:response to stress"/>
    <property type="evidence" value="ECO:0007669"/>
    <property type="project" value="TreeGrafter"/>
</dbReference>
<dbReference type="Gene3D" id="1.10.10.10">
    <property type="entry name" value="Winged helix-like DNA-binding domain superfamily/Winged helix DNA-binding domain"/>
    <property type="match status" value="1"/>
</dbReference>
<dbReference type="SUPFAM" id="SSF46785">
    <property type="entry name" value="Winged helix' DNA-binding domain"/>
    <property type="match status" value="1"/>
</dbReference>
<dbReference type="InterPro" id="IPR036390">
    <property type="entry name" value="WH_DNA-bd_sf"/>
</dbReference>
<evidence type="ECO:0000313" key="2">
    <source>
        <dbReference type="EMBL" id="MXO65865.1"/>
    </source>
</evidence>
<dbReference type="PRINTS" id="PR00598">
    <property type="entry name" value="HTHMARR"/>
</dbReference>
<proteinExistence type="predicted"/>
<accession>A0A6I4T7U3</accession>
<comment type="caution">
    <text evidence="2">The sequence shown here is derived from an EMBL/GenBank/DDBJ whole genome shotgun (WGS) entry which is preliminary data.</text>
</comment>
<dbReference type="InterPro" id="IPR036388">
    <property type="entry name" value="WH-like_DNA-bd_sf"/>
</dbReference>
<gene>
    <name evidence="2" type="ORF">GRI91_08865</name>
</gene>
<keyword evidence="3" id="KW-1185">Reference proteome</keyword>
<organism evidence="2 3">
    <name type="scientific">Altericroceibacterium endophyticum</name>
    <dbReference type="NCBI Taxonomy" id="1808508"/>
    <lineage>
        <taxon>Bacteria</taxon>
        <taxon>Pseudomonadati</taxon>
        <taxon>Pseudomonadota</taxon>
        <taxon>Alphaproteobacteria</taxon>
        <taxon>Sphingomonadales</taxon>
        <taxon>Erythrobacteraceae</taxon>
        <taxon>Altericroceibacterium</taxon>
    </lineage>
</organism>
<dbReference type="GO" id="GO:0003700">
    <property type="term" value="F:DNA-binding transcription factor activity"/>
    <property type="evidence" value="ECO:0007669"/>
    <property type="project" value="InterPro"/>
</dbReference>
<evidence type="ECO:0000259" key="1">
    <source>
        <dbReference type="PROSITE" id="PS50995"/>
    </source>
</evidence>
<evidence type="ECO:0000313" key="3">
    <source>
        <dbReference type="Proteomes" id="UP000438476"/>
    </source>
</evidence>
<dbReference type="PROSITE" id="PS50995">
    <property type="entry name" value="HTH_MARR_2"/>
    <property type="match status" value="1"/>
</dbReference>
<dbReference type="AlphaFoldDB" id="A0A6I4T7U3"/>
<dbReference type="RefSeq" id="WP_160736281.1">
    <property type="nucleotide sequence ID" value="NZ_WTYT01000003.1"/>
</dbReference>
<name>A0A6I4T7U3_9SPHN</name>
<dbReference type="PANTHER" id="PTHR33164:SF43">
    <property type="entry name" value="HTH-TYPE TRANSCRIPTIONAL REPRESSOR YETL"/>
    <property type="match status" value="1"/>
</dbReference>
<sequence length="157" mass="17536">MPDIWLTGMTVIVGRRWRAIVDEHLRANRQSSARLEVLATILVAPPLSPQVEIARRMRIEGPTLTRLLDSLQNEGFIERLPDPKDKRNRLLGLTPAGTAALEEMLAITDRLRERLVAGLSDNTKTVIVTAMEEMLDRLDAGLPARNPRAESEQVPLS</sequence>
<dbReference type="Pfam" id="PF01047">
    <property type="entry name" value="MarR"/>
    <property type="match status" value="1"/>
</dbReference>
<dbReference type="InterPro" id="IPR039422">
    <property type="entry name" value="MarR/SlyA-like"/>
</dbReference>
<dbReference type="Proteomes" id="UP000438476">
    <property type="component" value="Unassembled WGS sequence"/>
</dbReference>